<gene>
    <name evidence="2" type="ORF">LGH74_05220</name>
</gene>
<protein>
    <submittedName>
        <fullName evidence="2">DUF4184 family protein</fullName>
    </submittedName>
</protein>
<comment type="caution">
    <text evidence="2">The sequence shown here is derived from an EMBL/GenBank/DDBJ whole genome shotgun (WGS) entry which is preliminary data.</text>
</comment>
<reference evidence="2" key="1">
    <citation type="submission" date="2021-10" db="EMBL/GenBank/DDBJ databases">
        <authorList>
            <person name="Dean J.D."/>
            <person name="Kim M.K."/>
            <person name="Newey C.N."/>
            <person name="Stoker T.S."/>
            <person name="Thompson D.W."/>
            <person name="Grose J.H."/>
        </authorList>
    </citation>
    <scope>NUCLEOTIDE SEQUENCE</scope>
    <source>
        <strain evidence="2">BT178</strain>
    </source>
</reference>
<evidence type="ECO:0000313" key="3">
    <source>
        <dbReference type="Proteomes" id="UP001165296"/>
    </source>
</evidence>
<dbReference type="InterPro" id="IPR025238">
    <property type="entry name" value="DUF4184"/>
</dbReference>
<dbReference type="Proteomes" id="UP001165296">
    <property type="component" value="Unassembled WGS sequence"/>
</dbReference>
<keyword evidence="3" id="KW-1185">Reference proteome</keyword>
<dbReference type="Pfam" id="PF13803">
    <property type="entry name" value="DUF4184"/>
    <property type="match status" value="1"/>
</dbReference>
<keyword evidence="1" id="KW-0812">Transmembrane</keyword>
<feature type="transmembrane region" description="Helical" evidence="1">
    <location>
        <begin position="190"/>
        <end position="215"/>
    </location>
</feature>
<feature type="transmembrane region" description="Helical" evidence="1">
    <location>
        <begin position="103"/>
        <end position="122"/>
    </location>
</feature>
<evidence type="ECO:0000256" key="1">
    <source>
        <dbReference type="SAM" id="Phobius"/>
    </source>
</evidence>
<evidence type="ECO:0000313" key="2">
    <source>
        <dbReference type="EMBL" id="MCB2407368.1"/>
    </source>
</evidence>
<organism evidence="2 3">
    <name type="scientific">Hymenobacter lucidus</name>
    <dbReference type="NCBI Taxonomy" id="2880930"/>
    <lineage>
        <taxon>Bacteria</taxon>
        <taxon>Pseudomonadati</taxon>
        <taxon>Bacteroidota</taxon>
        <taxon>Cytophagia</taxon>
        <taxon>Cytophagales</taxon>
        <taxon>Hymenobacteraceae</taxon>
        <taxon>Hymenobacter</taxon>
    </lineage>
</organism>
<keyword evidence="1" id="KW-0472">Membrane</keyword>
<dbReference type="RefSeq" id="WP_226173014.1">
    <property type="nucleotide sequence ID" value="NZ_JAJADR010000001.1"/>
</dbReference>
<dbReference type="EMBL" id="JAJADR010000001">
    <property type="protein sequence ID" value="MCB2407368.1"/>
    <property type="molecule type" value="Genomic_DNA"/>
</dbReference>
<name>A0ABS8AMV1_9BACT</name>
<sequence>MPFTPAHPALVLPLLRPLHRQLSATGLVLGAMAPDFEYFLRLRPDGIYGHTLAGIFWLDLPLIMAFAWLFHKLVKLPLTQCLPAVLRARLLPLVGTTWPVRRLFSGPVLLGALLGCASHIVWDWFTHNDGLVVMSWPLLQQPLPGFQLGWPLYTFLQYVSTFVGLGSIGWFVLALPARPTPAPPPTRTRFTFWLATAAVLILLWGPFMVYSALIWPLDANSVLVTGMSAGLVGVLVAAGTLRRQCALPTTTF</sequence>
<keyword evidence="1" id="KW-1133">Transmembrane helix</keyword>
<feature type="transmembrane region" description="Helical" evidence="1">
    <location>
        <begin position="221"/>
        <end position="241"/>
    </location>
</feature>
<proteinExistence type="predicted"/>
<feature type="transmembrane region" description="Helical" evidence="1">
    <location>
        <begin position="155"/>
        <end position="178"/>
    </location>
</feature>
<accession>A0ABS8AMV1</accession>
<feature type="transmembrane region" description="Helical" evidence="1">
    <location>
        <begin position="47"/>
        <end position="70"/>
    </location>
</feature>